<dbReference type="Proteomes" id="UP000271272">
    <property type="component" value="Unassembled WGS sequence"/>
</dbReference>
<evidence type="ECO:0000313" key="2">
    <source>
        <dbReference type="EMBL" id="RRD29134.1"/>
    </source>
</evidence>
<keyword evidence="1" id="KW-1133">Transmembrane helix</keyword>
<dbReference type="AlphaFoldDB" id="A0A3P1V4J7"/>
<feature type="transmembrane region" description="Helical" evidence="1">
    <location>
        <begin position="133"/>
        <end position="154"/>
    </location>
</feature>
<comment type="caution">
    <text evidence="2">The sequence shown here is derived from an EMBL/GenBank/DDBJ whole genome shotgun (WGS) entry which is preliminary data.</text>
</comment>
<dbReference type="EMBL" id="RQZC01000011">
    <property type="protein sequence ID" value="RRD29134.1"/>
    <property type="molecule type" value="Genomic_DNA"/>
</dbReference>
<name>A0A3P1V4J7_9ACTO</name>
<dbReference type="PANTHER" id="PTHR34980">
    <property type="entry name" value="INNER MEMBRANE PROTEIN-RELATED-RELATED"/>
    <property type="match status" value="1"/>
</dbReference>
<feature type="transmembrane region" description="Helical" evidence="1">
    <location>
        <begin position="98"/>
        <end position="121"/>
    </location>
</feature>
<accession>A0A3P1V4J7</accession>
<dbReference type="PANTHER" id="PTHR34980:SF2">
    <property type="entry name" value="INNER MEMBRANE PROTEIN YHAH-RELATED"/>
    <property type="match status" value="1"/>
</dbReference>
<gene>
    <name evidence="2" type="ORF">EII10_07615</name>
</gene>
<keyword evidence="3" id="KW-1185">Reference proteome</keyword>
<proteinExistence type="predicted"/>
<evidence type="ECO:0000256" key="1">
    <source>
        <dbReference type="SAM" id="Phobius"/>
    </source>
</evidence>
<reference evidence="2 3" key="1">
    <citation type="submission" date="2018-11" db="EMBL/GenBank/DDBJ databases">
        <title>Genomes From Bacteria Associated with the Canine Oral Cavity: a Test Case for Automated Genome-Based Taxonomic Assignment.</title>
        <authorList>
            <person name="Coil D.A."/>
            <person name="Jospin G."/>
            <person name="Darling A.E."/>
            <person name="Wallis C."/>
            <person name="Davis I.J."/>
            <person name="Harris S."/>
            <person name="Eisen J.A."/>
            <person name="Holcombe L.J."/>
            <person name="O'Flynn C."/>
        </authorList>
    </citation>
    <scope>NUCLEOTIDE SEQUENCE [LARGE SCALE GENOMIC DNA]</scope>
    <source>
        <strain evidence="2 3">OH5050</strain>
    </source>
</reference>
<organism evidence="2 3">
    <name type="scientific">Actinomyces bowdenii</name>
    <dbReference type="NCBI Taxonomy" id="131109"/>
    <lineage>
        <taxon>Bacteria</taxon>
        <taxon>Bacillati</taxon>
        <taxon>Actinomycetota</taxon>
        <taxon>Actinomycetes</taxon>
        <taxon>Actinomycetales</taxon>
        <taxon>Actinomycetaceae</taxon>
        <taxon>Actinomyces</taxon>
    </lineage>
</organism>
<keyword evidence="1" id="KW-0812">Transmembrane</keyword>
<feature type="transmembrane region" description="Helical" evidence="1">
    <location>
        <begin position="58"/>
        <end position="86"/>
    </location>
</feature>
<dbReference type="OrthoDB" id="9812349at2"/>
<protein>
    <submittedName>
        <fullName evidence="2">DUF805 domain-containing protein</fullName>
    </submittedName>
</protein>
<dbReference type="InterPro" id="IPR008523">
    <property type="entry name" value="DUF805"/>
</dbReference>
<sequence>MGPSPYPYPYPGGYYPVGMIPLPPDSAPLPGVGPVEAVKRFFRRYAQFRGYASPSEFWWAYGFLMLATLAIYMLGGVLTGILTVLASDPQSEQSAAEVGMAIFTIALCVFMLVIFIPYLAVAVRRLHDTGKSGLFLLLAFVPFGSIVILVLLCMPSRPDLYRPEWS</sequence>
<keyword evidence="1" id="KW-0472">Membrane</keyword>
<evidence type="ECO:0000313" key="3">
    <source>
        <dbReference type="Proteomes" id="UP000271272"/>
    </source>
</evidence>
<dbReference type="Pfam" id="PF05656">
    <property type="entry name" value="DUF805"/>
    <property type="match status" value="1"/>
</dbReference>
<dbReference type="GO" id="GO:0005886">
    <property type="term" value="C:plasma membrane"/>
    <property type="evidence" value="ECO:0007669"/>
    <property type="project" value="TreeGrafter"/>
</dbReference>